<keyword evidence="19" id="KW-0442">Lipid degradation</keyword>
<evidence type="ECO:0000256" key="24">
    <source>
        <dbReference type="ARBA" id="ARBA00023406"/>
    </source>
</evidence>
<dbReference type="GO" id="GO:0005901">
    <property type="term" value="C:caveola"/>
    <property type="evidence" value="ECO:0007669"/>
    <property type="project" value="UniProtKB-SubCell"/>
</dbReference>
<dbReference type="InterPro" id="IPR013094">
    <property type="entry name" value="AB_hydrolase_3"/>
</dbReference>
<evidence type="ECO:0000256" key="17">
    <source>
        <dbReference type="ARBA" id="ARBA00022677"/>
    </source>
</evidence>
<comment type="catalytic activity">
    <reaction evidence="41">
        <text>1,2-di-(9Z-octadecenoyl)-sn-glycerol + H2O = (9Z-octadecenoyl)-glycerol + (9Z)-octadecenoate + H(+)</text>
        <dbReference type="Rhea" id="RHEA:39935"/>
        <dbReference type="ChEBI" id="CHEBI:15377"/>
        <dbReference type="ChEBI" id="CHEBI:15378"/>
        <dbReference type="ChEBI" id="CHEBI:30823"/>
        <dbReference type="ChEBI" id="CHEBI:52333"/>
        <dbReference type="ChEBI" id="CHEBI:75937"/>
    </reaction>
    <physiologicalReaction direction="left-to-right" evidence="41">
        <dbReference type="Rhea" id="RHEA:39936"/>
    </physiologicalReaction>
</comment>
<dbReference type="Pfam" id="PF06350">
    <property type="entry name" value="HSL_N"/>
    <property type="match status" value="1"/>
</dbReference>
<dbReference type="GO" id="GO:0008203">
    <property type="term" value="P:cholesterol metabolic process"/>
    <property type="evidence" value="ECO:0007669"/>
    <property type="project" value="UniProtKB-KW"/>
</dbReference>
<dbReference type="GO" id="GO:0005811">
    <property type="term" value="C:lipid droplet"/>
    <property type="evidence" value="ECO:0007669"/>
    <property type="project" value="UniProtKB-SubCell"/>
</dbReference>
<feature type="compositionally biased region" description="Basic and acidic residues" evidence="43">
    <location>
        <begin position="569"/>
        <end position="578"/>
    </location>
</feature>
<dbReference type="InterPro" id="IPR029058">
    <property type="entry name" value="AB_hydrolase_fold"/>
</dbReference>
<dbReference type="EMBL" id="JARKHS020033311">
    <property type="protein sequence ID" value="KAK8759221.1"/>
    <property type="molecule type" value="Genomic_DNA"/>
</dbReference>
<evidence type="ECO:0000256" key="1">
    <source>
        <dbReference type="ARBA" id="ARBA00000803"/>
    </source>
</evidence>
<dbReference type="Gene3D" id="3.40.50.1820">
    <property type="entry name" value="alpha/beta hydrolase"/>
    <property type="match status" value="2"/>
</dbReference>
<dbReference type="GO" id="GO:0047372">
    <property type="term" value="F:monoacylglycerol lipase activity"/>
    <property type="evidence" value="ECO:0007669"/>
    <property type="project" value="UniProtKB-EC"/>
</dbReference>
<keyword evidence="15" id="KW-0153">Cholesterol metabolism</keyword>
<gene>
    <name evidence="46" type="ORF">V5799_003150</name>
</gene>
<dbReference type="InterPro" id="IPR010468">
    <property type="entry name" value="HSL_N"/>
</dbReference>
<dbReference type="GO" id="GO:0019433">
    <property type="term" value="P:triglyceride catabolic process"/>
    <property type="evidence" value="ECO:0007669"/>
    <property type="project" value="TreeGrafter"/>
</dbReference>
<reference evidence="46 47" key="1">
    <citation type="journal article" date="2023" name="Arcadia Sci">
        <title>De novo assembly of a long-read Amblyomma americanum tick genome.</title>
        <authorList>
            <person name="Chou S."/>
            <person name="Poskanzer K.E."/>
            <person name="Rollins M."/>
            <person name="Thuy-Boun P.S."/>
        </authorList>
    </citation>
    <scope>NUCLEOTIDE SEQUENCE [LARGE SCALE GENOMIC DNA]</scope>
    <source>
        <strain evidence="46">F_SG_1</strain>
        <tissue evidence="46">Salivary glands</tissue>
    </source>
</reference>
<keyword evidence="47" id="KW-1185">Reference proteome</keyword>
<evidence type="ECO:0000256" key="15">
    <source>
        <dbReference type="ARBA" id="ARBA00022548"/>
    </source>
</evidence>
<evidence type="ECO:0000256" key="6">
    <source>
        <dbReference type="ARBA" id="ARBA00004514"/>
    </source>
</evidence>
<comment type="catalytic activity">
    <reaction evidence="29">
        <text>1,2-di-(9Z-octadecenoyl)-glycerol + H2O = 2-(9Z-octadecenoyl)-glycerol + (9Z)-octadecenoate + H(+)</text>
        <dbReference type="Rhea" id="RHEA:38659"/>
        <dbReference type="ChEBI" id="CHEBI:15377"/>
        <dbReference type="ChEBI" id="CHEBI:15378"/>
        <dbReference type="ChEBI" id="CHEBI:30823"/>
        <dbReference type="ChEBI" id="CHEBI:52323"/>
        <dbReference type="ChEBI" id="CHEBI:73990"/>
    </reaction>
    <physiologicalReaction direction="left-to-right" evidence="29">
        <dbReference type="Rhea" id="RHEA:38660"/>
    </physiologicalReaction>
</comment>
<evidence type="ECO:0000256" key="22">
    <source>
        <dbReference type="ARBA" id="ARBA00023166"/>
    </source>
</evidence>
<comment type="catalytic activity">
    <reaction evidence="34">
        <text>1,2-di-(9Z-octadecenoyl)-glycerol + (9Z)-octadecenoate + H(+) = 1,2,3-tri-(9Z-octadecenoyl)-glycerol + H2O</text>
        <dbReference type="Rhea" id="RHEA:38379"/>
        <dbReference type="ChEBI" id="CHEBI:15377"/>
        <dbReference type="ChEBI" id="CHEBI:15378"/>
        <dbReference type="ChEBI" id="CHEBI:30823"/>
        <dbReference type="ChEBI" id="CHEBI:52323"/>
        <dbReference type="ChEBI" id="CHEBI:53753"/>
    </reaction>
    <physiologicalReaction direction="right-to-left" evidence="34">
        <dbReference type="Rhea" id="RHEA:38381"/>
    </physiologicalReaction>
</comment>
<evidence type="ECO:0000256" key="42">
    <source>
        <dbReference type="PROSITE-ProRule" id="PRU10038"/>
    </source>
</evidence>
<evidence type="ECO:0000256" key="39">
    <source>
        <dbReference type="ARBA" id="ARBA00049372"/>
    </source>
</evidence>
<evidence type="ECO:0000256" key="33">
    <source>
        <dbReference type="ARBA" id="ARBA00048386"/>
    </source>
</evidence>
<feature type="domain" description="Alpha/beta hydrolase fold-3" evidence="45">
    <location>
        <begin position="365"/>
        <end position="519"/>
    </location>
</feature>
<evidence type="ECO:0000256" key="36">
    <source>
        <dbReference type="ARBA" id="ARBA00049053"/>
    </source>
</evidence>
<organism evidence="46 47">
    <name type="scientific">Amblyomma americanum</name>
    <name type="common">Lone star tick</name>
    <dbReference type="NCBI Taxonomy" id="6943"/>
    <lineage>
        <taxon>Eukaryota</taxon>
        <taxon>Metazoa</taxon>
        <taxon>Ecdysozoa</taxon>
        <taxon>Arthropoda</taxon>
        <taxon>Chelicerata</taxon>
        <taxon>Arachnida</taxon>
        <taxon>Acari</taxon>
        <taxon>Parasitiformes</taxon>
        <taxon>Ixodida</taxon>
        <taxon>Ixodoidea</taxon>
        <taxon>Ixodidae</taxon>
        <taxon>Amblyomminae</taxon>
        <taxon>Amblyomma</taxon>
    </lineage>
</organism>
<evidence type="ECO:0000256" key="10">
    <source>
        <dbReference type="ARBA" id="ARBA00013088"/>
    </source>
</evidence>
<evidence type="ECO:0000256" key="28">
    <source>
        <dbReference type="ARBA" id="ARBA00047438"/>
    </source>
</evidence>
<dbReference type="PANTHER" id="PTHR23025:SF3">
    <property type="entry name" value="HORMONE-SENSITIVE LIPASE"/>
    <property type="match status" value="1"/>
</dbReference>
<comment type="caution">
    <text evidence="46">The sequence shown here is derived from an EMBL/GenBank/DDBJ whole genome shotgun (WGS) entry which is preliminary data.</text>
</comment>
<keyword evidence="20" id="KW-0443">Lipid metabolism</keyword>
<keyword evidence="18" id="KW-0378">Hydrolase</keyword>
<accession>A0AAQ4D9T1</accession>
<comment type="catalytic activity">
    <reaction evidence="36">
        <text>all-trans-retinyl hexadecanoate + H2O = all-trans-retinol + hexadecanoate + H(+)</text>
        <dbReference type="Rhea" id="RHEA:13933"/>
        <dbReference type="ChEBI" id="CHEBI:7896"/>
        <dbReference type="ChEBI" id="CHEBI:15377"/>
        <dbReference type="ChEBI" id="CHEBI:15378"/>
        <dbReference type="ChEBI" id="CHEBI:17336"/>
        <dbReference type="ChEBI" id="CHEBI:17616"/>
    </reaction>
    <physiologicalReaction direction="left-to-right" evidence="36">
        <dbReference type="Rhea" id="RHEA:13934"/>
    </physiologicalReaction>
</comment>
<evidence type="ECO:0000256" key="13">
    <source>
        <dbReference type="ARBA" id="ARBA00022475"/>
    </source>
</evidence>
<dbReference type="InterPro" id="IPR002168">
    <property type="entry name" value="Lipase_GDXG_HIS_AS"/>
</dbReference>
<feature type="compositionally biased region" description="Basic and acidic residues" evidence="43">
    <location>
        <begin position="585"/>
        <end position="598"/>
    </location>
</feature>
<comment type="catalytic activity">
    <reaction evidence="37">
        <text>2,3-di-(9Z)-octadecenoyl-sn-glycerol + H2O = 2-(9Z-octadecenoyl)-glycerol + (9Z)-octadecenoate + H(+)</text>
        <dbReference type="Rhea" id="RHEA:38383"/>
        <dbReference type="ChEBI" id="CHEBI:15377"/>
        <dbReference type="ChEBI" id="CHEBI:15378"/>
        <dbReference type="ChEBI" id="CHEBI:30823"/>
        <dbReference type="ChEBI" id="CHEBI:73990"/>
        <dbReference type="ChEBI" id="CHEBI:75824"/>
    </reaction>
    <physiologicalReaction direction="left-to-right" evidence="37">
        <dbReference type="Rhea" id="RHEA:38384"/>
    </physiologicalReaction>
</comment>
<evidence type="ECO:0000256" key="27">
    <source>
        <dbReference type="ARBA" id="ARBA00046695"/>
    </source>
</evidence>
<evidence type="ECO:0000256" key="40">
    <source>
        <dbReference type="ARBA" id="ARBA00049461"/>
    </source>
</evidence>
<evidence type="ECO:0000313" key="47">
    <source>
        <dbReference type="Proteomes" id="UP001321473"/>
    </source>
</evidence>
<dbReference type="SUPFAM" id="SSF53474">
    <property type="entry name" value="alpha/beta-Hydrolases"/>
    <property type="match status" value="1"/>
</dbReference>
<evidence type="ECO:0000256" key="34">
    <source>
        <dbReference type="ARBA" id="ARBA00048657"/>
    </source>
</evidence>
<evidence type="ECO:0000256" key="43">
    <source>
        <dbReference type="SAM" id="MobiDB-lite"/>
    </source>
</evidence>
<evidence type="ECO:0000256" key="25">
    <source>
        <dbReference type="ARBA" id="ARBA00030031"/>
    </source>
</evidence>
<keyword evidence="22" id="KW-1207">Sterol metabolism</keyword>
<protein>
    <recommendedName>
        <fullName evidence="12">Hormone-sensitive lipase</fullName>
        <ecNumber evidence="11">3.1.1.23</ecNumber>
        <ecNumber evidence="10">3.1.1.79</ecNumber>
    </recommendedName>
    <alternativeName>
        <fullName evidence="26">Monoacylglycerol lipase LIPE</fullName>
    </alternativeName>
    <alternativeName>
        <fullName evidence="25">Retinyl ester hydrolase</fullName>
    </alternativeName>
</protein>
<dbReference type="Proteomes" id="UP001321473">
    <property type="component" value="Unassembled WGS sequence"/>
</dbReference>
<evidence type="ECO:0000256" key="35">
    <source>
        <dbReference type="ARBA" id="ARBA00048674"/>
    </source>
</evidence>
<dbReference type="GO" id="GO:0004771">
    <property type="term" value="F:sterol ester esterase activity"/>
    <property type="evidence" value="ECO:0007669"/>
    <property type="project" value="TreeGrafter"/>
</dbReference>
<evidence type="ECO:0000256" key="32">
    <source>
        <dbReference type="ARBA" id="ARBA00047674"/>
    </source>
</evidence>
<dbReference type="GO" id="GO:0005829">
    <property type="term" value="C:cytosol"/>
    <property type="evidence" value="ECO:0007669"/>
    <property type="project" value="UniProtKB-SubCell"/>
</dbReference>
<evidence type="ECO:0000256" key="5">
    <source>
        <dbReference type="ARBA" id="ARBA00004502"/>
    </source>
</evidence>
<evidence type="ECO:0000256" key="29">
    <source>
        <dbReference type="ARBA" id="ARBA00047458"/>
    </source>
</evidence>
<keyword evidence="14" id="KW-0963">Cytoplasm</keyword>
<evidence type="ECO:0000256" key="31">
    <source>
        <dbReference type="ARBA" id="ARBA00047653"/>
    </source>
</evidence>
<dbReference type="EC" id="3.1.1.23" evidence="11"/>
<evidence type="ECO:0000256" key="12">
    <source>
        <dbReference type="ARBA" id="ARBA00015845"/>
    </source>
</evidence>
<evidence type="ECO:0000256" key="11">
    <source>
        <dbReference type="ARBA" id="ARBA00013254"/>
    </source>
</evidence>
<evidence type="ECO:0000259" key="45">
    <source>
        <dbReference type="Pfam" id="PF07859"/>
    </source>
</evidence>
<comment type="catalytic activity">
    <reaction evidence="39">
        <text>1,3-di-(9Z-octadecenoyl)-glycerol + H2O = 1-(9Z-octadecenoyl)-glycerol + (9Z)-octadecenoate + H(+)</text>
        <dbReference type="Rhea" id="RHEA:39939"/>
        <dbReference type="ChEBI" id="CHEBI:15377"/>
        <dbReference type="ChEBI" id="CHEBI:15378"/>
        <dbReference type="ChEBI" id="CHEBI:30823"/>
        <dbReference type="ChEBI" id="CHEBI:75342"/>
        <dbReference type="ChEBI" id="CHEBI:75735"/>
    </reaction>
    <physiologicalReaction direction="left-to-right" evidence="39">
        <dbReference type="Rhea" id="RHEA:39940"/>
    </physiologicalReaction>
</comment>
<keyword evidence="16" id="KW-0597">Phosphoprotein</keyword>
<evidence type="ECO:0000256" key="16">
    <source>
        <dbReference type="ARBA" id="ARBA00022553"/>
    </source>
</evidence>
<sequence>MLCCSSDSETLEDSREDPEPGNCSLVNMSRIGRPGTGLYEMLKGMIRANIEYFRDVESETGSKILAHLNSMQELLHCIEGSAHRIRCSAHLYDFDSETPANGFRSIITVADRFILLTTKLCRALHIKRSSPFFRGDSFVRELGDHVGVLRGIKAGTSILEHMMEHTEKGSLFVDESMKFNDLFKEFDSFDPTSFYGRCMGFYFCDAIRKTLRKGHAVLSAYRDHYYQSGSGFGSTTALIWRFGKYSMDSDLRAKQMLEMRKNVHTDFLKAMWSLNEQVLLKKVNKLISSSLQVCCDVVVPLERLNLPKIDEPSTVVEIPIPSAHGPPAPIRCRLLSSAVRDGMQSLLPSNLVNSSDVLPPSHGLILHFHGGGFIAQSAESHEARHQLGAATSSIYLKDWARLVNVPILSVDYSLAPESPYPRALEEVAFVYGWVLNNCHKLGWTGERICLAGDSAGGNLCLVLCLKMLQMQLRRPDAIFCAYTPVMLNAHPSPSKVLTCMDPLIPLEFLLTCVYAYVGTESPDKMPDTSDTHGAHREAEMAASFVHDPESSKDANERPQTENSIPLDRPPSEAPRKEAPLSQDDVESKGPDDSLKNSIEDTSSEAANSLELNAEEEHVIFEIPSDLSASLRRKAAEMSKQSLEKVSGPSRRRLPKTRREELPWFHPENPARLRTLEALVARAEDPLMTPYLASDDLLSKMPPAYFLCLHLDPTLDDMIMFAKKLRALGCQITVKVLDYLPHGFLNLFPRGNEAQEGIQCCVNMLRSALQMETLGGK</sequence>
<evidence type="ECO:0000313" key="46">
    <source>
        <dbReference type="EMBL" id="KAK8759221.1"/>
    </source>
</evidence>
<feature type="compositionally biased region" description="Basic and acidic residues" evidence="43">
    <location>
        <begin position="546"/>
        <end position="559"/>
    </location>
</feature>
<evidence type="ECO:0000256" key="14">
    <source>
        <dbReference type="ARBA" id="ARBA00022490"/>
    </source>
</evidence>
<evidence type="ECO:0000259" key="44">
    <source>
        <dbReference type="Pfam" id="PF06350"/>
    </source>
</evidence>
<comment type="catalytic activity">
    <reaction evidence="40">
        <text>2-(9Z-octadecenoyl)-glycerol + H2O = glycerol + (9Z)-octadecenoate + H(+)</text>
        <dbReference type="Rhea" id="RHEA:38491"/>
        <dbReference type="ChEBI" id="CHEBI:15377"/>
        <dbReference type="ChEBI" id="CHEBI:15378"/>
        <dbReference type="ChEBI" id="CHEBI:17754"/>
        <dbReference type="ChEBI" id="CHEBI:30823"/>
        <dbReference type="ChEBI" id="CHEBI:73990"/>
    </reaction>
    <physiologicalReaction direction="left-to-right" evidence="40">
        <dbReference type="Rhea" id="RHEA:38492"/>
    </physiologicalReaction>
</comment>
<comment type="catalytic activity">
    <reaction evidence="1">
        <text>a triacylglycerol + H2O = a diacylglycerol + a fatty acid + H(+)</text>
        <dbReference type="Rhea" id="RHEA:12044"/>
        <dbReference type="ChEBI" id="CHEBI:15377"/>
        <dbReference type="ChEBI" id="CHEBI:15378"/>
        <dbReference type="ChEBI" id="CHEBI:17855"/>
        <dbReference type="ChEBI" id="CHEBI:18035"/>
        <dbReference type="ChEBI" id="CHEBI:28868"/>
        <dbReference type="EC" id="3.1.1.79"/>
    </reaction>
</comment>
<feature type="region of interest" description="Disordered" evidence="43">
    <location>
        <begin position="638"/>
        <end position="657"/>
    </location>
</feature>
<comment type="subunit">
    <text evidence="27">Monomer and homodimer. Interacts with CAVIN1 in the adipocyte cytoplasm. Interacts with PLIN5.</text>
</comment>
<dbReference type="PANTHER" id="PTHR23025">
    <property type="entry name" value="TRIACYLGLYCEROL LIPASE"/>
    <property type="match status" value="1"/>
</dbReference>
<evidence type="ECO:0000256" key="37">
    <source>
        <dbReference type="ARBA" id="ARBA00049143"/>
    </source>
</evidence>
<feature type="domain" description="Alpha/beta hydrolase fold-3" evidence="45">
    <location>
        <begin position="675"/>
        <end position="744"/>
    </location>
</feature>
<dbReference type="Pfam" id="PF07859">
    <property type="entry name" value="Abhydrolase_3"/>
    <property type="match status" value="2"/>
</dbReference>
<evidence type="ECO:0000256" key="18">
    <source>
        <dbReference type="ARBA" id="ARBA00022801"/>
    </source>
</evidence>
<feature type="domain" description="Hormone-sensitive lipase N-terminal" evidence="44">
    <location>
        <begin position="39"/>
        <end position="344"/>
    </location>
</feature>
<comment type="catalytic activity">
    <reaction evidence="33">
        <text>1,2,3-tri-(9Z-octadecenoyl)-glycerol + H2O = di-(9Z)-octadecenoylglycerol + (9Z)-octadecenoate + H(+)</text>
        <dbReference type="Rhea" id="RHEA:38575"/>
        <dbReference type="ChEBI" id="CHEBI:15377"/>
        <dbReference type="ChEBI" id="CHEBI:15378"/>
        <dbReference type="ChEBI" id="CHEBI:30823"/>
        <dbReference type="ChEBI" id="CHEBI:53753"/>
        <dbReference type="ChEBI" id="CHEBI:75945"/>
    </reaction>
    <physiologicalReaction direction="left-to-right" evidence="33">
        <dbReference type="Rhea" id="RHEA:38576"/>
    </physiologicalReaction>
</comment>
<dbReference type="GO" id="GO:0004806">
    <property type="term" value="F:triacylglycerol lipase activity"/>
    <property type="evidence" value="ECO:0007669"/>
    <property type="project" value="TreeGrafter"/>
</dbReference>
<evidence type="ECO:0000256" key="2">
    <source>
        <dbReference type="ARBA" id="ARBA00001613"/>
    </source>
</evidence>
<evidence type="ECO:0000256" key="30">
    <source>
        <dbReference type="ARBA" id="ARBA00047476"/>
    </source>
</evidence>
<comment type="catalytic activity">
    <reaction evidence="32">
        <text>a diacylglycerol + H2O = a monoacylglycerol + a fatty acid + H(+)</text>
        <dbReference type="Rhea" id="RHEA:32731"/>
        <dbReference type="ChEBI" id="CHEBI:15377"/>
        <dbReference type="ChEBI" id="CHEBI:15378"/>
        <dbReference type="ChEBI" id="CHEBI:17408"/>
        <dbReference type="ChEBI" id="CHEBI:18035"/>
        <dbReference type="ChEBI" id="CHEBI:28868"/>
        <dbReference type="EC" id="3.1.1.79"/>
    </reaction>
</comment>
<evidence type="ECO:0000256" key="19">
    <source>
        <dbReference type="ARBA" id="ARBA00022963"/>
    </source>
</evidence>
<comment type="similarity">
    <text evidence="9">Belongs to the 'GDXG' lipolytic enzyme family.</text>
</comment>
<comment type="catalytic activity">
    <reaction evidence="31">
        <text>cholesteryl (9Z-octadecenoate) + H2O = cholesterol + (9Z)-octadecenoate + H(+)</text>
        <dbReference type="Rhea" id="RHEA:33875"/>
        <dbReference type="ChEBI" id="CHEBI:15377"/>
        <dbReference type="ChEBI" id="CHEBI:15378"/>
        <dbReference type="ChEBI" id="CHEBI:16113"/>
        <dbReference type="ChEBI" id="CHEBI:30823"/>
        <dbReference type="ChEBI" id="CHEBI:46898"/>
    </reaction>
    <physiologicalReaction direction="left-to-right" evidence="31">
        <dbReference type="Rhea" id="RHEA:33876"/>
    </physiologicalReaction>
</comment>
<dbReference type="InterPro" id="IPR033140">
    <property type="entry name" value="Lipase_GDXG_put_SER_AS"/>
</dbReference>
<comment type="catalytic activity">
    <reaction evidence="38">
        <text>a monoacylglycerol + H2O = glycerol + a fatty acid + H(+)</text>
        <dbReference type="Rhea" id="RHEA:15245"/>
        <dbReference type="ChEBI" id="CHEBI:15377"/>
        <dbReference type="ChEBI" id="CHEBI:15378"/>
        <dbReference type="ChEBI" id="CHEBI:17408"/>
        <dbReference type="ChEBI" id="CHEBI:17754"/>
        <dbReference type="ChEBI" id="CHEBI:28868"/>
        <dbReference type="EC" id="3.1.1.79"/>
    </reaction>
</comment>
<dbReference type="AlphaFoldDB" id="A0AAQ4D9T1"/>
<comment type="catalytic activity">
    <reaction evidence="24">
        <text>1-O-hexadecyl-2-acetyl-sn-glycerol + H2O = 1-O-hexadecyl-sn-glycerol + acetate + H(+)</text>
        <dbReference type="Rhea" id="RHEA:38563"/>
        <dbReference type="ChEBI" id="CHEBI:15377"/>
        <dbReference type="ChEBI" id="CHEBI:15378"/>
        <dbReference type="ChEBI" id="CHEBI:30089"/>
        <dbReference type="ChEBI" id="CHEBI:34115"/>
        <dbReference type="ChEBI" id="CHEBI:75936"/>
    </reaction>
    <physiologicalReaction direction="left-to-right" evidence="24">
        <dbReference type="Rhea" id="RHEA:38564"/>
    </physiologicalReaction>
</comment>
<evidence type="ECO:0000256" key="38">
    <source>
        <dbReference type="ARBA" id="ARBA00049208"/>
    </source>
</evidence>
<proteinExistence type="inferred from homology"/>
<dbReference type="EC" id="3.1.1.79" evidence="10"/>
<comment type="catalytic activity">
    <reaction evidence="2">
        <text>Hydrolyzes glycerol monoesters of long-chain fatty acids.</text>
        <dbReference type="EC" id="3.1.1.23"/>
    </reaction>
</comment>
<keyword evidence="13" id="KW-1003">Cell membrane</keyword>
<evidence type="ECO:0000256" key="41">
    <source>
        <dbReference type="ARBA" id="ARBA00049519"/>
    </source>
</evidence>
<evidence type="ECO:0000256" key="4">
    <source>
        <dbReference type="ARBA" id="ARBA00004345"/>
    </source>
</evidence>
<comment type="catalytic activity">
    <reaction evidence="28">
        <text>1-(9Z-octadecenoyl)-glycerol + H2O = glycerol + (9Z)-octadecenoate + H(+)</text>
        <dbReference type="Rhea" id="RHEA:38487"/>
        <dbReference type="ChEBI" id="CHEBI:15377"/>
        <dbReference type="ChEBI" id="CHEBI:15378"/>
        <dbReference type="ChEBI" id="CHEBI:17754"/>
        <dbReference type="ChEBI" id="CHEBI:30823"/>
        <dbReference type="ChEBI" id="CHEBI:75342"/>
    </reaction>
    <physiologicalReaction direction="left-to-right" evidence="28">
        <dbReference type="Rhea" id="RHEA:38488"/>
    </physiologicalReaction>
</comment>
<keyword evidence="23" id="KW-0753">Steroid metabolism</keyword>
<dbReference type="PROSITE" id="PS01173">
    <property type="entry name" value="LIPASE_GDXG_HIS"/>
    <property type="match status" value="1"/>
</dbReference>
<evidence type="ECO:0000256" key="7">
    <source>
        <dbReference type="ARBA" id="ARBA00004879"/>
    </source>
</evidence>
<feature type="active site" evidence="42">
    <location>
        <position position="454"/>
    </location>
</feature>
<evidence type="ECO:0000256" key="23">
    <source>
        <dbReference type="ARBA" id="ARBA00023221"/>
    </source>
</evidence>
<keyword evidence="21" id="KW-0472">Membrane</keyword>
<evidence type="ECO:0000256" key="8">
    <source>
        <dbReference type="ARBA" id="ARBA00005189"/>
    </source>
</evidence>
<dbReference type="PROSITE" id="PS01174">
    <property type="entry name" value="LIPASE_GDXG_SER"/>
    <property type="match status" value="1"/>
</dbReference>
<keyword evidence="17" id="KW-0551">Lipid droplet</keyword>
<comment type="pathway">
    <text evidence="7">Glycerolipid metabolism; triacylglycerol degradation.</text>
</comment>
<comment type="catalytic activity">
    <reaction evidence="35">
        <text>1,2-di-(9Z-octadecenoyl)-glycerol + H2O = (9Z-octadecenoyl)-glycerol + (9Z)-octadecenoate + H(+)</text>
        <dbReference type="Rhea" id="RHEA:38455"/>
        <dbReference type="ChEBI" id="CHEBI:15377"/>
        <dbReference type="ChEBI" id="CHEBI:15378"/>
        <dbReference type="ChEBI" id="CHEBI:30823"/>
        <dbReference type="ChEBI" id="CHEBI:52323"/>
        <dbReference type="ChEBI" id="CHEBI:75937"/>
    </reaction>
    <physiologicalReaction direction="left-to-right" evidence="35">
        <dbReference type="Rhea" id="RHEA:38456"/>
    </physiologicalReaction>
</comment>
<evidence type="ECO:0000256" key="20">
    <source>
        <dbReference type="ARBA" id="ARBA00023098"/>
    </source>
</evidence>
<comment type="pathway">
    <text evidence="8">Lipid metabolism.</text>
</comment>
<evidence type="ECO:0000256" key="21">
    <source>
        <dbReference type="ARBA" id="ARBA00023136"/>
    </source>
</evidence>
<evidence type="ECO:0000256" key="9">
    <source>
        <dbReference type="ARBA" id="ARBA00010515"/>
    </source>
</evidence>
<name>A0AAQ4D9T1_AMBAM</name>
<feature type="region of interest" description="Disordered" evidence="43">
    <location>
        <begin position="545"/>
        <end position="605"/>
    </location>
</feature>
<evidence type="ECO:0000256" key="3">
    <source>
        <dbReference type="ARBA" id="ARBA00004236"/>
    </source>
</evidence>
<comment type="subcellular location">
    <subcellularLocation>
        <location evidence="3">Cell membrane</location>
    </subcellularLocation>
    <subcellularLocation>
        <location evidence="6">Cytoplasm</location>
        <location evidence="6">Cytosol</location>
    </subcellularLocation>
    <subcellularLocation>
        <location evidence="5">Lipid droplet</location>
    </subcellularLocation>
    <subcellularLocation>
        <location evidence="4">Membrane</location>
        <location evidence="4">Caveola</location>
    </subcellularLocation>
</comment>
<evidence type="ECO:0000256" key="26">
    <source>
        <dbReference type="ARBA" id="ARBA00031112"/>
    </source>
</evidence>
<comment type="catalytic activity">
    <reaction evidence="30">
        <text>2-(5Z,8Z,11Z,14Z-eicosatetraenoyl)-glycerol + H2O = glycerol + (5Z,8Z,11Z,14Z)-eicosatetraenoate + H(+)</text>
        <dbReference type="Rhea" id="RHEA:26132"/>
        <dbReference type="ChEBI" id="CHEBI:15377"/>
        <dbReference type="ChEBI" id="CHEBI:15378"/>
        <dbReference type="ChEBI" id="CHEBI:17754"/>
        <dbReference type="ChEBI" id="CHEBI:32395"/>
        <dbReference type="ChEBI" id="CHEBI:52392"/>
    </reaction>
    <physiologicalReaction direction="left-to-right" evidence="30">
        <dbReference type="Rhea" id="RHEA:26133"/>
    </physiologicalReaction>
</comment>
<feature type="region of interest" description="Disordered" evidence="43">
    <location>
        <begin position="1"/>
        <end position="20"/>
    </location>
</feature>